<gene>
    <name evidence="4" type="ORF">BKA14_004727</name>
</gene>
<keyword evidence="1" id="KW-0175">Coiled coil</keyword>
<keyword evidence="3" id="KW-0812">Transmembrane</keyword>
<keyword evidence="3" id="KW-0472">Membrane</keyword>
<dbReference type="EMBL" id="JACHMF010000001">
    <property type="protein sequence ID" value="MBB4694579.1"/>
    <property type="molecule type" value="Genomic_DNA"/>
</dbReference>
<sequence length="142" mass="14733">MFSSKSKTERTAAQAWEYLSAAMTAVGDTAKDTGDKASTLAGKASDQGHKLAGKSYRKSQKLATKASGKADVAWHRANAAAAALAGRKPARPWGLIIGVGLLGAAVGYAVAQSARAALERQAEQEELELAETAVVVTPTYDN</sequence>
<keyword evidence="5" id="KW-1185">Reference proteome</keyword>
<dbReference type="AlphaFoldDB" id="A0A7W7CUC1"/>
<evidence type="ECO:0000313" key="5">
    <source>
        <dbReference type="Proteomes" id="UP000542742"/>
    </source>
</evidence>
<proteinExistence type="predicted"/>
<evidence type="ECO:0000256" key="2">
    <source>
        <dbReference type="SAM" id="MobiDB-lite"/>
    </source>
</evidence>
<dbReference type="Proteomes" id="UP000542742">
    <property type="component" value="Unassembled WGS sequence"/>
</dbReference>
<keyword evidence="3" id="KW-1133">Transmembrane helix</keyword>
<evidence type="ECO:0000313" key="4">
    <source>
        <dbReference type="EMBL" id="MBB4694579.1"/>
    </source>
</evidence>
<dbReference type="RefSeq" id="WP_184953045.1">
    <property type="nucleotide sequence ID" value="NZ_BOMC01000037.1"/>
</dbReference>
<feature type="region of interest" description="Disordered" evidence="2">
    <location>
        <begin position="32"/>
        <end position="59"/>
    </location>
</feature>
<evidence type="ECO:0000256" key="1">
    <source>
        <dbReference type="SAM" id="Coils"/>
    </source>
</evidence>
<accession>A0A7W7CUC1</accession>
<evidence type="ECO:0000256" key="3">
    <source>
        <dbReference type="SAM" id="Phobius"/>
    </source>
</evidence>
<name>A0A7W7CUC1_9ACTN</name>
<feature type="transmembrane region" description="Helical" evidence="3">
    <location>
        <begin position="93"/>
        <end position="111"/>
    </location>
</feature>
<organism evidence="4 5">
    <name type="scientific">Paractinoplanes abujensis</name>
    <dbReference type="NCBI Taxonomy" id="882441"/>
    <lineage>
        <taxon>Bacteria</taxon>
        <taxon>Bacillati</taxon>
        <taxon>Actinomycetota</taxon>
        <taxon>Actinomycetes</taxon>
        <taxon>Micromonosporales</taxon>
        <taxon>Micromonosporaceae</taxon>
        <taxon>Paractinoplanes</taxon>
    </lineage>
</organism>
<protein>
    <submittedName>
        <fullName evidence="4">Uncharacterized protein</fullName>
    </submittedName>
</protein>
<reference evidence="4 5" key="1">
    <citation type="submission" date="2020-08" db="EMBL/GenBank/DDBJ databases">
        <title>Sequencing the genomes of 1000 actinobacteria strains.</title>
        <authorList>
            <person name="Klenk H.-P."/>
        </authorList>
    </citation>
    <scope>NUCLEOTIDE SEQUENCE [LARGE SCALE GENOMIC DNA]</scope>
    <source>
        <strain evidence="4 5">DSM 45518</strain>
    </source>
</reference>
<feature type="coiled-coil region" evidence="1">
    <location>
        <begin position="108"/>
        <end position="135"/>
    </location>
</feature>
<comment type="caution">
    <text evidence="4">The sequence shown here is derived from an EMBL/GenBank/DDBJ whole genome shotgun (WGS) entry which is preliminary data.</text>
</comment>